<dbReference type="STRING" id="521674.Plim_3356"/>
<proteinExistence type="predicted"/>
<evidence type="ECO:0000313" key="2">
    <source>
        <dbReference type="Proteomes" id="UP000002220"/>
    </source>
</evidence>
<evidence type="ECO:0000313" key="1">
    <source>
        <dbReference type="EMBL" id="ADG69169.1"/>
    </source>
</evidence>
<name>D5SUB6_PLAL2</name>
<dbReference type="KEGG" id="plm:Plim_3356"/>
<gene>
    <name evidence="1" type="ordered locus">Plim_3356</name>
</gene>
<dbReference type="Proteomes" id="UP000002220">
    <property type="component" value="Chromosome"/>
</dbReference>
<reference evidence="1 2" key="1">
    <citation type="journal article" date="2010" name="Stand. Genomic Sci.">
        <title>Complete genome sequence of Planctomyces limnophilus type strain (Mu 290).</title>
        <authorList>
            <person name="Labutti K."/>
            <person name="Sikorski J."/>
            <person name="Schneider S."/>
            <person name="Nolan M."/>
            <person name="Lucas S."/>
            <person name="Glavina Del Rio T."/>
            <person name="Tice H."/>
            <person name="Cheng J.F."/>
            <person name="Goodwin L."/>
            <person name="Pitluck S."/>
            <person name="Liolios K."/>
            <person name="Ivanova N."/>
            <person name="Mavromatis K."/>
            <person name="Mikhailova N."/>
            <person name="Pati A."/>
            <person name="Chen A."/>
            <person name="Palaniappan K."/>
            <person name="Land M."/>
            <person name="Hauser L."/>
            <person name="Chang Y.J."/>
            <person name="Jeffries C.D."/>
            <person name="Tindall B.J."/>
            <person name="Rohde M."/>
            <person name="Goker M."/>
            <person name="Woyke T."/>
            <person name="Bristow J."/>
            <person name="Eisen J.A."/>
            <person name="Markowitz V."/>
            <person name="Hugenholtz P."/>
            <person name="Kyrpides N.C."/>
            <person name="Klenk H.P."/>
            <person name="Lapidus A."/>
        </authorList>
    </citation>
    <scope>NUCLEOTIDE SEQUENCE [LARGE SCALE GENOMIC DNA]</scope>
    <source>
        <strain evidence="2">ATCC 43296 / DSM 3776 / IFAM 1008 / 290</strain>
    </source>
</reference>
<dbReference type="AlphaFoldDB" id="D5SUB6"/>
<accession>D5SUB6</accession>
<dbReference type="HOGENOM" id="CLU_3237450_0_0_0"/>
<keyword evidence="2" id="KW-1185">Reference proteome</keyword>
<protein>
    <submittedName>
        <fullName evidence="1">Uncharacterized protein</fullName>
    </submittedName>
</protein>
<sequence>MVGSWEFGVWSWELGVDGWELVTSVPLLAGQQCSWHLPKIISS</sequence>
<organism evidence="1 2">
    <name type="scientific">Planctopirus limnophila (strain ATCC 43296 / DSM 3776 / IFAM 1008 / Mu 290)</name>
    <name type="common">Planctomyces limnophilus</name>
    <dbReference type="NCBI Taxonomy" id="521674"/>
    <lineage>
        <taxon>Bacteria</taxon>
        <taxon>Pseudomonadati</taxon>
        <taxon>Planctomycetota</taxon>
        <taxon>Planctomycetia</taxon>
        <taxon>Planctomycetales</taxon>
        <taxon>Planctomycetaceae</taxon>
        <taxon>Planctopirus</taxon>
    </lineage>
</organism>
<dbReference type="EMBL" id="CP001744">
    <property type="protein sequence ID" value="ADG69169.1"/>
    <property type="molecule type" value="Genomic_DNA"/>
</dbReference>